<accession>A0A7T8GY77</accession>
<gene>
    <name evidence="1" type="ORF">FKW44_020556</name>
</gene>
<keyword evidence="2" id="KW-1185">Reference proteome</keyword>
<sequence length="97" mass="11071">ALFNLNITPHGWESIGSKPGHIIKEWRENKKLGISSCINRHFSTSLKMSWKKTFFIKYDSFFVGEVMNASNGVQCYTDGSKIAKKNGWAIIVQSRIF</sequence>
<dbReference type="EMBL" id="CP045903">
    <property type="protein sequence ID" value="QQP39615.1"/>
    <property type="molecule type" value="Genomic_DNA"/>
</dbReference>
<evidence type="ECO:0000313" key="2">
    <source>
        <dbReference type="Proteomes" id="UP000595437"/>
    </source>
</evidence>
<dbReference type="AlphaFoldDB" id="A0A7T8GY77"/>
<protein>
    <submittedName>
        <fullName evidence="1">Uncharacterized protein</fullName>
    </submittedName>
</protein>
<dbReference type="Proteomes" id="UP000595437">
    <property type="component" value="Chromosome 14"/>
</dbReference>
<proteinExistence type="predicted"/>
<feature type="non-terminal residue" evidence="1">
    <location>
        <position position="1"/>
    </location>
</feature>
<reference evidence="2" key="1">
    <citation type="submission" date="2021-01" db="EMBL/GenBank/DDBJ databases">
        <title>Caligus Genome Assembly.</title>
        <authorList>
            <person name="Gallardo-Escarate C."/>
        </authorList>
    </citation>
    <scope>NUCLEOTIDE SEQUENCE [LARGE SCALE GENOMIC DNA]</scope>
</reference>
<name>A0A7T8GY77_CALRO</name>
<organism evidence="1 2">
    <name type="scientific">Caligus rogercresseyi</name>
    <name type="common">Sea louse</name>
    <dbReference type="NCBI Taxonomy" id="217165"/>
    <lineage>
        <taxon>Eukaryota</taxon>
        <taxon>Metazoa</taxon>
        <taxon>Ecdysozoa</taxon>
        <taxon>Arthropoda</taxon>
        <taxon>Crustacea</taxon>
        <taxon>Multicrustacea</taxon>
        <taxon>Hexanauplia</taxon>
        <taxon>Copepoda</taxon>
        <taxon>Siphonostomatoida</taxon>
        <taxon>Caligidae</taxon>
        <taxon>Caligus</taxon>
    </lineage>
</organism>
<evidence type="ECO:0000313" key="1">
    <source>
        <dbReference type="EMBL" id="QQP39615.1"/>
    </source>
</evidence>